<dbReference type="RefSeq" id="WP_192462632.1">
    <property type="nucleotide sequence ID" value="NZ_JACYFJ010000004.1"/>
</dbReference>
<dbReference type="EMBL" id="JBHSAW010000001">
    <property type="protein sequence ID" value="MFC4094403.1"/>
    <property type="molecule type" value="Genomic_DNA"/>
</dbReference>
<dbReference type="Proteomes" id="UP001595814">
    <property type="component" value="Unassembled WGS sequence"/>
</dbReference>
<accession>A0ABV8JPD5</accession>
<keyword evidence="3" id="KW-1185">Reference proteome</keyword>
<comment type="caution">
    <text evidence="2">The sequence shown here is derived from an EMBL/GenBank/DDBJ whole genome shotgun (WGS) entry which is preliminary data.</text>
</comment>
<evidence type="ECO:0000313" key="2">
    <source>
        <dbReference type="EMBL" id="MFC4094403.1"/>
    </source>
</evidence>
<sequence>MRKISLVIASALLMSFGTVLANDSEPKVKSNTLSKQITNILSENSLSQEVIDMSAQVRFTLNKEREIVVLSVDSEDADLEGFVKAKLNYKKVQLEDFTEGKLYTVSVRIAR</sequence>
<reference evidence="3" key="1">
    <citation type="journal article" date="2019" name="Int. J. Syst. Evol. Microbiol.">
        <title>The Global Catalogue of Microorganisms (GCM) 10K type strain sequencing project: providing services to taxonomists for standard genome sequencing and annotation.</title>
        <authorList>
            <consortium name="The Broad Institute Genomics Platform"/>
            <consortium name="The Broad Institute Genome Sequencing Center for Infectious Disease"/>
            <person name="Wu L."/>
            <person name="Ma J."/>
        </authorList>
    </citation>
    <scope>NUCLEOTIDE SEQUENCE [LARGE SCALE GENOMIC DNA]</scope>
    <source>
        <strain evidence="3">CECT 7477</strain>
    </source>
</reference>
<organism evidence="2 3">
    <name type="scientific">Euzebyella saccharophila</name>
    <dbReference type="NCBI Taxonomy" id="679664"/>
    <lineage>
        <taxon>Bacteria</taxon>
        <taxon>Pseudomonadati</taxon>
        <taxon>Bacteroidota</taxon>
        <taxon>Flavobacteriia</taxon>
        <taxon>Flavobacteriales</taxon>
        <taxon>Flavobacteriaceae</taxon>
        <taxon>Euzebyella</taxon>
    </lineage>
</organism>
<protein>
    <submittedName>
        <fullName evidence="2">Uncharacterized protein</fullName>
    </submittedName>
</protein>
<feature type="signal peptide" evidence="1">
    <location>
        <begin position="1"/>
        <end position="21"/>
    </location>
</feature>
<name>A0ABV8JPD5_9FLAO</name>
<proteinExistence type="predicted"/>
<keyword evidence="1" id="KW-0732">Signal</keyword>
<feature type="chain" id="PRO_5045062266" evidence="1">
    <location>
        <begin position="22"/>
        <end position="111"/>
    </location>
</feature>
<gene>
    <name evidence="2" type="ORF">ACFOUT_00855</name>
</gene>
<evidence type="ECO:0000313" key="3">
    <source>
        <dbReference type="Proteomes" id="UP001595814"/>
    </source>
</evidence>
<evidence type="ECO:0000256" key="1">
    <source>
        <dbReference type="SAM" id="SignalP"/>
    </source>
</evidence>